<dbReference type="Proteomes" id="UP000790787">
    <property type="component" value="Chromosome 5"/>
</dbReference>
<keyword evidence="1" id="KW-1185">Reference proteome</keyword>
<gene>
    <name evidence="2" type="primary">LOC107808325</name>
</gene>
<accession>A0AC58UII0</accession>
<evidence type="ECO:0000313" key="2">
    <source>
        <dbReference type="RefSeq" id="XP_075109302.1"/>
    </source>
</evidence>
<evidence type="ECO:0000313" key="1">
    <source>
        <dbReference type="Proteomes" id="UP000790787"/>
    </source>
</evidence>
<proteinExistence type="predicted"/>
<dbReference type="RefSeq" id="XP_075109302.1">
    <property type="nucleotide sequence ID" value="XM_075253201.1"/>
</dbReference>
<organism evidence="1 2">
    <name type="scientific">Nicotiana tabacum</name>
    <name type="common">Common tobacco</name>
    <dbReference type="NCBI Taxonomy" id="4097"/>
    <lineage>
        <taxon>Eukaryota</taxon>
        <taxon>Viridiplantae</taxon>
        <taxon>Streptophyta</taxon>
        <taxon>Embryophyta</taxon>
        <taxon>Tracheophyta</taxon>
        <taxon>Spermatophyta</taxon>
        <taxon>Magnoliopsida</taxon>
        <taxon>eudicotyledons</taxon>
        <taxon>Gunneridae</taxon>
        <taxon>Pentapetalae</taxon>
        <taxon>asterids</taxon>
        <taxon>lamiids</taxon>
        <taxon>Solanales</taxon>
        <taxon>Solanaceae</taxon>
        <taxon>Nicotianoideae</taxon>
        <taxon>Nicotianeae</taxon>
        <taxon>Nicotiana</taxon>
    </lineage>
</organism>
<reference evidence="1" key="1">
    <citation type="journal article" date="2014" name="Nat. Commun.">
        <title>The tobacco genome sequence and its comparison with those of tomato and potato.</title>
        <authorList>
            <person name="Sierro N."/>
            <person name="Battey J.N."/>
            <person name="Ouadi S."/>
            <person name="Bakaher N."/>
            <person name="Bovet L."/>
            <person name="Willig A."/>
            <person name="Goepfert S."/>
            <person name="Peitsch M.C."/>
            <person name="Ivanov N.V."/>
        </authorList>
    </citation>
    <scope>NUCLEOTIDE SEQUENCE [LARGE SCALE GENOMIC DNA]</scope>
</reference>
<sequence>MERKIEIVSMDLIKPLSPTPNHLRCFKFSVLDQMAPPMPVQSYGGESFSSDEQTRLFLLKKSLSVTLARFYTFAGRIKDHSIECNDNGVPFYEAFAHYNYQFEDVFRKPDIDKLTARDSTDDYVIPDFVAAAESLPPPIPHVSPKSMRSEMIKILFDEQRVAKLFAFDASTIASLKAKAVSDSVQVPTRVEVVSAAIWKCAMVASGNERRSSRLAHNVNIRKRLVPPLPNHCVGNVVTPATACKGENDGSDLPTLVTCIRKTLSELSSKYMDYKKNRDEAILAIPYDTAELFAAIFRGEIDLHISSLCGYQFYVDFGWGKPSWVSRIQDFGTNA</sequence>
<protein>
    <submittedName>
        <fullName evidence="2">Epi-neemfruitin B 7-O-acetyltransferse L7AT-like</fullName>
    </submittedName>
</protein>
<name>A0AC58UII0_TOBAC</name>
<reference evidence="2" key="2">
    <citation type="submission" date="2025-08" db="UniProtKB">
        <authorList>
            <consortium name="RefSeq"/>
        </authorList>
    </citation>
    <scope>IDENTIFICATION</scope>
    <source>
        <tissue evidence="2">Leaf</tissue>
    </source>
</reference>